<evidence type="ECO:0000313" key="2">
    <source>
        <dbReference type="Proteomes" id="UP000185003"/>
    </source>
</evidence>
<dbReference type="EMBL" id="FSRA01000001">
    <property type="protein sequence ID" value="SIO14105.1"/>
    <property type="molecule type" value="Genomic_DNA"/>
</dbReference>
<keyword evidence="2" id="KW-1185">Reference proteome</keyword>
<evidence type="ECO:0000313" key="1">
    <source>
        <dbReference type="EMBL" id="SIO14105.1"/>
    </source>
</evidence>
<organism evidence="1 2">
    <name type="scientific">Chitinophaga niabensis</name>
    <dbReference type="NCBI Taxonomy" id="536979"/>
    <lineage>
        <taxon>Bacteria</taxon>
        <taxon>Pseudomonadati</taxon>
        <taxon>Bacteroidota</taxon>
        <taxon>Chitinophagia</taxon>
        <taxon>Chitinophagales</taxon>
        <taxon>Chitinophagaceae</taxon>
        <taxon>Chitinophaga</taxon>
    </lineage>
</organism>
<dbReference type="Proteomes" id="UP000185003">
    <property type="component" value="Unassembled WGS sequence"/>
</dbReference>
<name>A0A1N6H346_9BACT</name>
<reference evidence="1 2" key="1">
    <citation type="submission" date="2016-11" db="EMBL/GenBank/DDBJ databases">
        <authorList>
            <person name="Jaros S."/>
            <person name="Januszkiewicz K."/>
            <person name="Wedrychowicz H."/>
        </authorList>
    </citation>
    <scope>NUCLEOTIDE SEQUENCE [LARGE SCALE GENOMIC DNA]</scope>
    <source>
        <strain evidence="1 2">DSM 24787</strain>
    </source>
</reference>
<protein>
    <submittedName>
        <fullName evidence="1">Uncharacterized protein</fullName>
    </submittedName>
</protein>
<dbReference type="AlphaFoldDB" id="A0A1N6H346"/>
<gene>
    <name evidence="1" type="ORF">SAMN04488055_3141</name>
</gene>
<sequence>MILLNETTEPENVLASKELASVDIPFRIDEDLFYLRKWLFYKEGKEFATSNDFKNHFLHFLLVKPIFKHRQGSQRNILRN</sequence>
<accession>A0A1N6H346</accession>
<proteinExistence type="predicted"/>